<evidence type="ECO:0000256" key="2">
    <source>
        <dbReference type="ARBA" id="ARBA00023012"/>
    </source>
</evidence>
<dbReference type="InterPro" id="IPR001789">
    <property type="entry name" value="Sig_transdc_resp-reg_receiver"/>
</dbReference>
<evidence type="ECO:0000259" key="4">
    <source>
        <dbReference type="PROSITE" id="PS50110"/>
    </source>
</evidence>
<dbReference type="Gene3D" id="3.40.50.2300">
    <property type="match status" value="1"/>
</dbReference>
<comment type="caution">
    <text evidence="5">The sequence shown here is derived from an EMBL/GenBank/DDBJ whole genome shotgun (WGS) entry which is preliminary data.</text>
</comment>
<dbReference type="PANTHER" id="PTHR45339:SF1">
    <property type="entry name" value="HYBRID SIGNAL TRANSDUCTION HISTIDINE KINASE J"/>
    <property type="match status" value="1"/>
</dbReference>
<proteinExistence type="predicted"/>
<sequence>MLLVEDNEKNLKLARDVLEFAGFTVLVATSGEEAVDRARSERPDIVLMDLQLPGIDGHAALARLRTDERTADIPVVALTAFAMQADRDRAEAAGFDGYLEKPISVRQFPDQVRLHLRTEQP</sequence>
<dbReference type="PANTHER" id="PTHR45339">
    <property type="entry name" value="HYBRID SIGNAL TRANSDUCTION HISTIDINE KINASE J"/>
    <property type="match status" value="1"/>
</dbReference>
<dbReference type="PROSITE" id="PS50110">
    <property type="entry name" value="RESPONSE_REGULATORY"/>
    <property type="match status" value="1"/>
</dbReference>
<reference evidence="5 6" key="1">
    <citation type="submission" date="2013-08" db="EMBL/GenBank/DDBJ databases">
        <title>The genome sequence of Knoellia aerolata.</title>
        <authorList>
            <person name="Zhu W."/>
            <person name="Wang G."/>
        </authorList>
    </citation>
    <scope>NUCLEOTIDE SEQUENCE [LARGE SCALE GENOMIC DNA]</scope>
    <source>
        <strain evidence="5 6">DSM 18566</strain>
    </source>
</reference>
<gene>
    <name evidence="5" type="ORF">N801_15190</name>
</gene>
<accession>A0A0A0JU77</accession>
<keyword evidence="1 3" id="KW-0597">Phosphoprotein</keyword>
<dbReference type="GO" id="GO:0000160">
    <property type="term" value="P:phosphorelay signal transduction system"/>
    <property type="evidence" value="ECO:0007669"/>
    <property type="project" value="UniProtKB-KW"/>
</dbReference>
<dbReference type="EMBL" id="AVPL01000047">
    <property type="protein sequence ID" value="KGN40264.1"/>
    <property type="molecule type" value="Genomic_DNA"/>
</dbReference>
<dbReference type="Proteomes" id="UP000030013">
    <property type="component" value="Unassembled WGS sequence"/>
</dbReference>
<evidence type="ECO:0000256" key="1">
    <source>
        <dbReference type="ARBA" id="ARBA00022553"/>
    </source>
</evidence>
<dbReference type="SMART" id="SM00448">
    <property type="entry name" value="REC"/>
    <property type="match status" value="1"/>
</dbReference>
<keyword evidence="6" id="KW-1185">Reference proteome</keyword>
<feature type="domain" description="Response regulatory" evidence="4">
    <location>
        <begin position="1"/>
        <end position="116"/>
    </location>
</feature>
<keyword evidence="2" id="KW-0902">Two-component regulatory system</keyword>
<dbReference type="STRING" id="1385519.N801_15190"/>
<dbReference type="AlphaFoldDB" id="A0A0A0JU77"/>
<dbReference type="Pfam" id="PF00072">
    <property type="entry name" value="Response_reg"/>
    <property type="match status" value="1"/>
</dbReference>
<feature type="modified residue" description="4-aspartylphosphate" evidence="3">
    <location>
        <position position="49"/>
    </location>
</feature>
<dbReference type="SUPFAM" id="SSF52172">
    <property type="entry name" value="CheY-like"/>
    <property type="match status" value="1"/>
</dbReference>
<organism evidence="5 6">
    <name type="scientific">Knoellia aerolata DSM 18566</name>
    <dbReference type="NCBI Taxonomy" id="1385519"/>
    <lineage>
        <taxon>Bacteria</taxon>
        <taxon>Bacillati</taxon>
        <taxon>Actinomycetota</taxon>
        <taxon>Actinomycetes</taxon>
        <taxon>Micrococcales</taxon>
        <taxon>Intrasporangiaceae</taxon>
        <taxon>Knoellia</taxon>
    </lineage>
</organism>
<dbReference type="InterPro" id="IPR011006">
    <property type="entry name" value="CheY-like_superfamily"/>
</dbReference>
<dbReference type="eggNOG" id="COG0745">
    <property type="taxonomic scope" value="Bacteria"/>
</dbReference>
<evidence type="ECO:0000256" key="3">
    <source>
        <dbReference type="PROSITE-ProRule" id="PRU00169"/>
    </source>
</evidence>
<protein>
    <submittedName>
        <fullName evidence="5">Chemotaxis protein CheY</fullName>
    </submittedName>
</protein>
<name>A0A0A0JU77_9MICO</name>
<evidence type="ECO:0000313" key="5">
    <source>
        <dbReference type="EMBL" id="KGN40264.1"/>
    </source>
</evidence>
<evidence type="ECO:0000313" key="6">
    <source>
        <dbReference type="Proteomes" id="UP000030013"/>
    </source>
</evidence>